<keyword evidence="4" id="KW-0411">Iron-sulfur</keyword>
<dbReference type="OrthoDB" id="9778513at2"/>
<dbReference type="SUPFAM" id="SSF53067">
    <property type="entry name" value="Actin-like ATPase domain"/>
    <property type="match status" value="1"/>
</dbReference>
<dbReference type="AlphaFoldDB" id="R9BS89"/>
<keyword evidence="2" id="KW-0479">Metal-binding</keyword>
<evidence type="ECO:0000313" key="6">
    <source>
        <dbReference type="EMBL" id="EOR20019.1"/>
    </source>
</evidence>
<reference evidence="6 7" key="1">
    <citation type="submission" date="2013-03" db="EMBL/GenBank/DDBJ databases">
        <title>Whole genome shotgun sequencing of Clostridium sartagoforme AAU1.</title>
        <authorList>
            <person name="Joshi C.G."/>
            <person name="Duggirala S.M."/>
            <person name="Nathani N.M."/>
            <person name="Bhatt V.D."/>
            <person name="Patel A.K."/>
            <person name="Pandya P.R."/>
            <person name="KaPatel J.A."/>
        </authorList>
    </citation>
    <scope>NUCLEOTIDE SEQUENCE [LARGE SCALE GENOMIC DNA]</scope>
    <source>
        <strain evidence="6 7">AAU1</strain>
    </source>
</reference>
<dbReference type="CDD" id="cd24109">
    <property type="entry name" value="ASKHA_NBD_YjiL-like"/>
    <property type="match status" value="1"/>
</dbReference>
<evidence type="ECO:0000313" key="7">
    <source>
        <dbReference type="Proteomes" id="UP000013988"/>
    </source>
</evidence>
<evidence type="ECO:0000256" key="4">
    <source>
        <dbReference type="ARBA" id="ARBA00023014"/>
    </source>
</evidence>
<protein>
    <submittedName>
        <fullName evidence="6">2-hydroxyglutaryl-CoA dehydratase</fullName>
    </submittedName>
</protein>
<dbReference type="PANTHER" id="PTHR32329">
    <property type="entry name" value="BIFUNCTIONAL PROTEIN [INCLUDES 2-HYDROXYACYL-COA DEHYDRATASE (N-TER) AND ITS ACTIVATOR DOMAIN (C_TERM)-RELATED"/>
    <property type="match status" value="1"/>
</dbReference>
<proteinExistence type="predicted"/>
<dbReference type="InterPro" id="IPR043129">
    <property type="entry name" value="ATPase_NBD"/>
</dbReference>
<keyword evidence="7" id="KW-1185">Reference proteome</keyword>
<name>R9BS89_9CLOT</name>
<evidence type="ECO:0000256" key="2">
    <source>
        <dbReference type="ARBA" id="ARBA00022723"/>
    </source>
</evidence>
<feature type="domain" description="ATPase BadF/BadG/BcrA/BcrD type" evidence="5">
    <location>
        <begin position="6"/>
        <end position="247"/>
    </location>
</feature>
<evidence type="ECO:0000259" key="5">
    <source>
        <dbReference type="Pfam" id="PF01869"/>
    </source>
</evidence>
<dbReference type="PANTHER" id="PTHR32329:SF2">
    <property type="entry name" value="BIFUNCTIONAL PROTEIN [INCLUDES 2-HYDROXYACYL-COA DEHYDRATASE (N-TER) AND ITS ACTIVATOR DOMAIN (C_TERM)"/>
    <property type="match status" value="1"/>
</dbReference>
<dbReference type="InterPro" id="IPR008275">
    <property type="entry name" value="CoA_E_activase_dom"/>
</dbReference>
<accession>R9BS89</accession>
<evidence type="ECO:0000256" key="3">
    <source>
        <dbReference type="ARBA" id="ARBA00023004"/>
    </source>
</evidence>
<dbReference type="GO" id="GO:0046872">
    <property type="term" value="F:metal ion binding"/>
    <property type="evidence" value="ECO:0007669"/>
    <property type="project" value="UniProtKB-KW"/>
</dbReference>
<comment type="cofactor">
    <cofactor evidence="1">
        <name>[4Fe-4S] cluster</name>
        <dbReference type="ChEBI" id="CHEBI:49883"/>
    </cofactor>
</comment>
<dbReference type="PATRIC" id="fig|1202534.3.peg.3808"/>
<gene>
    <name evidence="6" type="ORF">A500_19084</name>
</gene>
<dbReference type="Proteomes" id="UP000013988">
    <property type="component" value="Unassembled WGS sequence"/>
</dbReference>
<dbReference type="GO" id="GO:0051536">
    <property type="term" value="F:iron-sulfur cluster binding"/>
    <property type="evidence" value="ECO:0007669"/>
    <property type="project" value="UniProtKB-KW"/>
</dbReference>
<dbReference type="InterPro" id="IPR002731">
    <property type="entry name" value="ATPase_BadF"/>
</dbReference>
<dbReference type="InterPro" id="IPR051805">
    <property type="entry name" value="Dehydratase_Activator_Redct"/>
</dbReference>
<evidence type="ECO:0000256" key="1">
    <source>
        <dbReference type="ARBA" id="ARBA00001966"/>
    </source>
</evidence>
<keyword evidence="3" id="KW-0408">Iron</keyword>
<dbReference type="EMBL" id="ASRV01000232">
    <property type="protein sequence ID" value="EOR20019.1"/>
    <property type="molecule type" value="Genomic_DNA"/>
</dbReference>
<sequence>MNIYTLGIDSGSTYTKGAIFDGEKIINTYKIRTSAKPKESIYLVYNKLFSKDIKYTITTGYGRNLLKESNKTVTEITCHAQGAAFLNEKTRIIIDLGGQDCKVIQLDNSLNVIDFIMNDKCAAGTGRFIEVMMRILEEDISNIDEFVKDKNKVNISSMCTVFAESEIISLLSKDVARGDIALGVIDSIAKRTANFARRLKLQNDVFFTGGLANSNSFRNILSEHLDLDVVTDELSQYAGAIGAAIIAYKKCMKSIK</sequence>
<dbReference type="Pfam" id="PF01869">
    <property type="entry name" value="BcrAD_BadFG"/>
    <property type="match status" value="1"/>
</dbReference>
<dbReference type="Gene3D" id="3.30.420.40">
    <property type="match status" value="2"/>
</dbReference>
<organism evidence="6 7">
    <name type="scientific">Clostridium sartagoforme AAU1</name>
    <dbReference type="NCBI Taxonomy" id="1202534"/>
    <lineage>
        <taxon>Bacteria</taxon>
        <taxon>Bacillati</taxon>
        <taxon>Bacillota</taxon>
        <taxon>Clostridia</taxon>
        <taxon>Eubacteriales</taxon>
        <taxon>Clostridiaceae</taxon>
        <taxon>Clostridium</taxon>
    </lineage>
</organism>
<dbReference type="NCBIfam" id="TIGR00241">
    <property type="entry name" value="CoA_E_activ"/>
    <property type="match status" value="1"/>
</dbReference>
<comment type="caution">
    <text evidence="6">The sequence shown here is derived from an EMBL/GenBank/DDBJ whole genome shotgun (WGS) entry which is preliminary data.</text>
</comment>
<dbReference type="RefSeq" id="WP_016209024.1">
    <property type="nucleotide sequence ID" value="NZ_ASRV01000232.1"/>
</dbReference>